<name>A0AB37IFT5_ENTHR</name>
<sequence>MKKMAKLNDLIKRWGFCFLLMAITWQVSSMVVHADTKELKTPTVDVTAIPRGDLYKDYDKERRNTTHNNLEVTGLFLPRGEEITVEVKENPENVSLVIGQYGKYENLNSAPESIGSNPVDYQLTKGINHITREDSDGMVYIRNQSYDQTIHVTLTGGVEVPEFRLGGKNNQATFFQRLNDSATNVPFFVIEGKYVFGTFQMSELKNITPLSEDRLNELASYWDKVYQLTVECYGFNNQVGYAAEKNMNQRIHIANPDSGAGYAYATNNYISFQIDTGASQDILGSKPTDQQWGFWHEMGHTFQTPQYKFDGMTEVTVNISSMYVQQKLGFPSRLANSATKKIIDDYFNIDIDKREFSSLSNELFVQLSMFWSLERVFGLDYYKTVSQLYRTMETRELPSSNDEEIQTMVKVFSQAANRNLVPYFNQWGIKTTAETEKYCQQFKKLEKEIWKDVDGGGDDYVLPGVLKPYTVPTLDSFTLTNLPIFTTADQVSLENLKSIPLASPTKISNVYYQGIGNYSDYPGNTIKLTNENGVSNVLPIKEVTGGEAVKLFGNAYGFQIIAPNPKTKTFSMVGSSGKLHHSWGDDVYVTIQQYDHQMKQKKAVELSGEEDSDKLSQVFKDAPYEIGDYVHITHEESGNRIERYHNNKLIPKDDEKSYWYQMTDKGWKEVDLKPVVKSLTKELFLGLPVDATQLVDTSSEKNIVPITKVEYVQEPDFATVGQTSTQIKVTNSVGETTTVSNDELTILGGEAVKLFGNAYGYQIIVPNPETKTFSMVGKSGKLHQSWGNDVYVTIQQYDRYLKQKKAVELSGEEDSDKLSQMFKGAPYEIGDYVHITHEESDNRIQRYHNSELIPNDDEKSYWYQMTDKGWKSITEEELPEETKGTIQADQYILGKTTITGRYYGNVKKARLTVNGKVISWGGTFNSDGTFSYYCGPKTISAGDTVVLDAFDEENKLLDTATLTITSYSGAITMADYQLGASVITGTYTGDVRMAHLTINGQSISWGGTFKDGTFTYYVKPSQIKDGDKVSIQGYDPNQHSLGEEQPVNLKKVTGKITQAVKKQGSTVIEGTYEGDIYQGRLTVNGKVISWGGAFKDGKFTYYIGQLELSETDTVVLEGVDRNKNIIENSKINVTYQKSEVKVTDLSYTLGTQTISGTYQGEVKKGQLFVNGKSVSWGGSFAEGNIDYYVKANQIKSGDKVTMNLYAPNGHQISEGNVVTIKEK</sequence>
<protein>
    <recommendedName>
        <fullName evidence="2">Peptidase M60 domain-containing protein</fullName>
    </recommendedName>
</protein>
<dbReference type="Gene3D" id="1.10.390.30">
    <property type="entry name" value="Peptidase M60, enhancin-like domain 3"/>
    <property type="match status" value="1"/>
</dbReference>
<dbReference type="PROSITE" id="PS51723">
    <property type="entry name" value="PEPTIDASE_M60"/>
    <property type="match status" value="1"/>
</dbReference>
<feature type="domain" description="Peptidase M60" evidence="2">
    <location>
        <begin position="68"/>
        <end position="378"/>
    </location>
</feature>
<reference evidence="3 4" key="1">
    <citation type="submission" date="2015-06" db="EMBL/GenBank/DDBJ databases">
        <title>The Genome Sequence of Enterococcus hirae 88EA1.</title>
        <authorList>
            <consortium name="The Broad Institute Genomics Platform"/>
            <consortium name="The Broad Institute Genome Sequencing Center for Infectious Disease"/>
            <person name="Earl A.M."/>
            <person name="Van Tyne D."/>
            <person name="Lebreton F."/>
            <person name="Saavedra J.T."/>
            <person name="Gilmore M.S."/>
            <person name="Manson McGuire A."/>
            <person name="Clock S."/>
            <person name="Crupain M."/>
            <person name="Rangan U."/>
            <person name="Young S."/>
            <person name="Abouelleil A."/>
            <person name="Cao P."/>
            <person name="Chapman S.B."/>
            <person name="Griggs A."/>
            <person name="Priest M."/>
            <person name="Shea T."/>
            <person name="Wortman J."/>
            <person name="Nusbaum C."/>
            <person name="Birren B."/>
        </authorList>
    </citation>
    <scope>NUCLEOTIDE SEQUENCE [LARGE SCALE GENOMIC DNA]</scope>
    <source>
        <strain evidence="3 4">88EA1</strain>
    </source>
</reference>
<feature type="signal peptide" evidence="1">
    <location>
        <begin position="1"/>
        <end position="34"/>
    </location>
</feature>
<dbReference type="Gene3D" id="2.60.120.1250">
    <property type="entry name" value="Peptidase M60, enhancin-like domain 1"/>
    <property type="match status" value="1"/>
</dbReference>
<dbReference type="SMART" id="SM01276">
    <property type="entry name" value="M60-like"/>
    <property type="match status" value="1"/>
</dbReference>
<dbReference type="InterPro" id="IPR035423">
    <property type="entry name" value="M60-like_N"/>
</dbReference>
<proteinExistence type="predicted"/>
<dbReference type="InterPro" id="IPR042279">
    <property type="entry name" value="Pep_M60_3"/>
</dbReference>
<dbReference type="InterPro" id="IPR046746">
    <property type="entry name" value="Big_15"/>
</dbReference>
<dbReference type="Gene3D" id="3.40.390.80">
    <property type="entry name" value="Peptidase M60, enhancin-like domain 2"/>
    <property type="match status" value="1"/>
</dbReference>
<organism evidence="3 4">
    <name type="scientific">Enterococcus hirae</name>
    <dbReference type="NCBI Taxonomy" id="1354"/>
    <lineage>
        <taxon>Bacteria</taxon>
        <taxon>Bacillati</taxon>
        <taxon>Bacillota</taxon>
        <taxon>Bacilli</taxon>
        <taxon>Lactobacillales</taxon>
        <taxon>Enterococcaceae</taxon>
        <taxon>Enterococcus</taxon>
    </lineage>
</organism>
<dbReference type="InterPro" id="IPR031161">
    <property type="entry name" value="Peptidase_M60_dom"/>
</dbReference>
<evidence type="ECO:0000256" key="1">
    <source>
        <dbReference type="SAM" id="SignalP"/>
    </source>
</evidence>
<comment type="caution">
    <text evidence="3">The sequence shown here is derived from an EMBL/GenBank/DDBJ whole genome shotgun (WGS) entry which is preliminary data.</text>
</comment>
<dbReference type="PANTHER" id="PTHR15730:SF5">
    <property type="entry name" value="SI:CH211-210B2.2-RELATED"/>
    <property type="match status" value="1"/>
</dbReference>
<dbReference type="Pfam" id="PF13402">
    <property type="entry name" value="Peptidase_M60"/>
    <property type="match status" value="1"/>
</dbReference>
<gene>
    <name evidence="3" type="ORF">EB03_01452</name>
</gene>
<evidence type="ECO:0000313" key="4">
    <source>
        <dbReference type="Proteomes" id="UP000253498"/>
    </source>
</evidence>
<dbReference type="EMBL" id="LESJ01000005">
    <property type="protein sequence ID" value="RBT68325.1"/>
    <property type="molecule type" value="Genomic_DNA"/>
</dbReference>
<dbReference type="AlphaFoldDB" id="A0AB37IFT5"/>
<dbReference type="Pfam" id="PF03272">
    <property type="entry name" value="Mucin_bdg"/>
    <property type="match status" value="2"/>
</dbReference>
<evidence type="ECO:0000259" key="2">
    <source>
        <dbReference type="PROSITE" id="PS51723"/>
    </source>
</evidence>
<evidence type="ECO:0000313" key="3">
    <source>
        <dbReference type="EMBL" id="RBT68325.1"/>
    </source>
</evidence>
<accession>A0AB37IFT5</accession>
<keyword evidence="1" id="KW-0732">Signal</keyword>
<dbReference type="Pfam" id="PF20622">
    <property type="entry name" value="Big_15"/>
    <property type="match status" value="4"/>
</dbReference>
<feature type="chain" id="PRO_5044228449" description="Peptidase M60 domain-containing protein" evidence="1">
    <location>
        <begin position="35"/>
        <end position="1223"/>
    </location>
</feature>
<dbReference type="RefSeq" id="WP_096710069.1">
    <property type="nucleotide sequence ID" value="NZ_JBFCRP010000003.1"/>
</dbReference>
<dbReference type="Proteomes" id="UP000253498">
    <property type="component" value="Unassembled WGS sequence"/>
</dbReference>
<dbReference type="PANTHER" id="PTHR15730">
    <property type="entry name" value="EXPERIMENTAL AUTOIMMUNE PROSTATITIS ANTIGEN 2-RELATED"/>
    <property type="match status" value="1"/>
</dbReference>
<dbReference type="Pfam" id="PF17291">
    <property type="entry name" value="M60-like_N"/>
    <property type="match status" value="1"/>
</dbReference>
<dbReference type="InterPro" id="IPR051244">
    <property type="entry name" value="TCAF"/>
</dbReference>
<dbReference type="InterPro" id="IPR004954">
    <property type="entry name" value="Mucin-bd"/>
</dbReference>